<protein>
    <recommendedName>
        <fullName evidence="6">40S ribosomal protein S15</fullName>
    </recommendedName>
</protein>
<dbReference type="EMBL" id="HBIQ01082287">
    <property type="protein sequence ID" value="CAE0584352.1"/>
    <property type="molecule type" value="Transcribed_RNA"/>
</dbReference>
<dbReference type="InterPro" id="IPR005713">
    <property type="entry name" value="Ribosomal_uS19_euk/arc"/>
</dbReference>
<proteinExistence type="inferred from homology"/>
<dbReference type="SUPFAM" id="SSF54570">
    <property type="entry name" value="Ribosomal protein S19"/>
    <property type="match status" value="1"/>
</dbReference>
<dbReference type="GO" id="GO:0003723">
    <property type="term" value="F:RNA binding"/>
    <property type="evidence" value="ECO:0007669"/>
    <property type="project" value="InterPro"/>
</dbReference>
<dbReference type="PRINTS" id="PR00975">
    <property type="entry name" value="RIBOSOMALS19"/>
</dbReference>
<evidence type="ECO:0000256" key="4">
    <source>
        <dbReference type="RuleBase" id="RU003485"/>
    </source>
</evidence>
<dbReference type="NCBIfam" id="TIGR01025">
    <property type="entry name" value="uS19_arch"/>
    <property type="match status" value="1"/>
</dbReference>
<evidence type="ECO:0000256" key="3">
    <source>
        <dbReference type="ARBA" id="ARBA00023274"/>
    </source>
</evidence>
<dbReference type="GO" id="GO:0000028">
    <property type="term" value="P:ribosomal small subunit assembly"/>
    <property type="evidence" value="ECO:0007669"/>
    <property type="project" value="TreeGrafter"/>
</dbReference>
<keyword evidence="3 4" id="KW-0687">Ribonucleoprotein</keyword>
<accession>A0A7S3THG0</accession>
<dbReference type="GO" id="GO:0006412">
    <property type="term" value="P:translation"/>
    <property type="evidence" value="ECO:0007669"/>
    <property type="project" value="InterPro"/>
</dbReference>
<dbReference type="PROSITE" id="PS00323">
    <property type="entry name" value="RIBOSOMAL_S19"/>
    <property type="match status" value="1"/>
</dbReference>
<keyword evidence="2 4" id="KW-0689">Ribosomal protein</keyword>
<dbReference type="PANTHER" id="PTHR11880">
    <property type="entry name" value="RIBOSOMAL PROTEIN S19P FAMILY MEMBER"/>
    <property type="match status" value="1"/>
</dbReference>
<organism evidence="5">
    <name type="scientific">Strombidinopsis acuminata</name>
    <dbReference type="NCBI Taxonomy" id="141414"/>
    <lineage>
        <taxon>Eukaryota</taxon>
        <taxon>Sar</taxon>
        <taxon>Alveolata</taxon>
        <taxon>Ciliophora</taxon>
        <taxon>Intramacronucleata</taxon>
        <taxon>Spirotrichea</taxon>
        <taxon>Choreotrichia</taxon>
        <taxon>Choreotrichida</taxon>
        <taxon>Strombidinopsidae</taxon>
        <taxon>Strombidinopsis</taxon>
    </lineage>
</organism>
<dbReference type="GO" id="GO:0022627">
    <property type="term" value="C:cytosolic small ribosomal subunit"/>
    <property type="evidence" value="ECO:0007669"/>
    <property type="project" value="TreeGrafter"/>
</dbReference>
<dbReference type="PIRSF" id="PIRSF002144">
    <property type="entry name" value="Ribosomal_S19"/>
    <property type="match status" value="1"/>
</dbReference>
<evidence type="ECO:0000313" key="5">
    <source>
        <dbReference type="EMBL" id="CAE0584352.1"/>
    </source>
</evidence>
<gene>
    <name evidence="5" type="ORF">SACU0126_LOCUS26286</name>
</gene>
<dbReference type="PANTHER" id="PTHR11880:SF2">
    <property type="entry name" value="SMALL RIBOSOMAL SUBUNIT PROTEIN US19"/>
    <property type="match status" value="1"/>
</dbReference>
<name>A0A7S3THG0_9SPIT</name>
<dbReference type="HAMAP" id="MF_00531">
    <property type="entry name" value="Ribosomal_uS19"/>
    <property type="match status" value="1"/>
</dbReference>
<dbReference type="GO" id="GO:0003735">
    <property type="term" value="F:structural constituent of ribosome"/>
    <property type="evidence" value="ECO:0007669"/>
    <property type="project" value="InterPro"/>
</dbReference>
<dbReference type="Pfam" id="PF00203">
    <property type="entry name" value="Ribosomal_S19"/>
    <property type="match status" value="1"/>
</dbReference>
<dbReference type="Gene3D" id="3.30.860.10">
    <property type="entry name" value="30s Ribosomal Protein S19, Chain A"/>
    <property type="match status" value="1"/>
</dbReference>
<sequence length="110" mass="12666">MLSARQRRRFRRGIQSRYDRLIKKLIKSVKDTPYGEKPKPVKTHLRNAIIMPEMVGSVCEVYSGKYWNAVEIRADMIGDYLGEYSMTYKPIRHGKVGVGATRGSKFVSIK</sequence>
<evidence type="ECO:0000256" key="1">
    <source>
        <dbReference type="ARBA" id="ARBA00007345"/>
    </source>
</evidence>
<dbReference type="AlphaFoldDB" id="A0A7S3THG0"/>
<reference evidence="5" key="1">
    <citation type="submission" date="2021-01" db="EMBL/GenBank/DDBJ databases">
        <authorList>
            <person name="Corre E."/>
            <person name="Pelletier E."/>
            <person name="Niang G."/>
            <person name="Scheremetjew M."/>
            <person name="Finn R."/>
            <person name="Kale V."/>
            <person name="Holt S."/>
            <person name="Cochrane G."/>
            <person name="Meng A."/>
            <person name="Brown T."/>
            <person name="Cohen L."/>
        </authorList>
    </citation>
    <scope>NUCLEOTIDE SEQUENCE</scope>
    <source>
        <strain evidence="5">SPMC142</strain>
    </source>
</reference>
<comment type="similarity">
    <text evidence="1 4">Belongs to the universal ribosomal protein uS19 family.</text>
</comment>
<dbReference type="InterPro" id="IPR002222">
    <property type="entry name" value="Ribosomal_uS19"/>
</dbReference>
<evidence type="ECO:0008006" key="6">
    <source>
        <dbReference type="Google" id="ProtNLM"/>
    </source>
</evidence>
<dbReference type="InterPro" id="IPR023575">
    <property type="entry name" value="Ribosomal_uS19_SF"/>
</dbReference>
<dbReference type="InterPro" id="IPR020934">
    <property type="entry name" value="Ribosomal_uS19_CS"/>
</dbReference>
<evidence type="ECO:0000256" key="2">
    <source>
        <dbReference type="ARBA" id="ARBA00022980"/>
    </source>
</evidence>